<dbReference type="eggNOG" id="ENOG502S6XJ">
    <property type="taxonomic scope" value="Eukaryota"/>
</dbReference>
<name>A0A067RE37_ZOONE</name>
<feature type="compositionally biased region" description="Basic and acidic residues" evidence="1">
    <location>
        <begin position="39"/>
        <end position="51"/>
    </location>
</feature>
<evidence type="ECO:0000313" key="4">
    <source>
        <dbReference type="Proteomes" id="UP000027135"/>
    </source>
</evidence>
<evidence type="ECO:0000259" key="2">
    <source>
        <dbReference type="PROSITE" id="PS50017"/>
    </source>
</evidence>
<proteinExistence type="predicted"/>
<organism evidence="3 4">
    <name type="scientific">Zootermopsis nevadensis</name>
    <name type="common">Dampwood termite</name>
    <dbReference type="NCBI Taxonomy" id="136037"/>
    <lineage>
        <taxon>Eukaryota</taxon>
        <taxon>Metazoa</taxon>
        <taxon>Ecdysozoa</taxon>
        <taxon>Arthropoda</taxon>
        <taxon>Hexapoda</taxon>
        <taxon>Insecta</taxon>
        <taxon>Pterygota</taxon>
        <taxon>Neoptera</taxon>
        <taxon>Polyneoptera</taxon>
        <taxon>Dictyoptera</taxon>
        <taxon>Blattodea</taxon>
        <taxon>Blattoidea</taxon>
        <taxon>Termitoidae</taxon>
        <taxon>Termopsidae</taxon>
        <taxon>Zootermopsis</taxon>
    </lineage>
</organism>
<dbReference type="InterPro" id="IPR011029">
    <property type="entry name" value="DEATH-like_dom_sf"/>
</dbReference>
<dbReference type="InParanoid" id="A0A067RE37"/>
<dbReference type="OMA" id="DWKQANT"/>
<dbReference type="Proteomes" id="UP000027135">
    <property type="component" value="Unassembled WGS sequence"/>
</dbReference>
<feature type="compositionally biased region" description="Basic residues" evidence="1">
    <location>
        <begin position="84"/>
        <end position="93"/>
    </location>
</feature>
<feature type="domain" description="Death" evidence="2">
    <location>
        <begin position="153"/>
        <end position="238"/>
    </location>
</feature>
<dbReference type="OrthoDB" id="535509at2759"/>
<feature type="region of interest" description="Disordered" evidence="1">
    <location>
        <begin position="127"/>
        <end position="148"/>
    </location>
</feature>
<keyword evidence="3" id="KW-0808">Transferase</keyword>
<dbReference type="FunCoup" id="A0A067RE37">
    <property type="interactions" value="33"/>
</dbReference>
<evidence type="ECO:0000313" key="3">
    <source>
        <dbReference type="EMBL" id="KDR22027.1"/>
    </source>
</evidence>
<dbReference type="Pfam" id="PF00531">
    <property type="entry name" value="Death"/>
    <property type="match status" value="1"/>
</dbReference>
<keyword evidence="4" id="KW-1185">Reference proteome</keyword>
<protein>
    <submittedName>
        <fullName evidence="3">Receptor-interacting serine/threonine-protein kinase 1</fullName>
    </submittedName>
</protein>
<keyword evidence="3" id="KW-0418">Kinase</keyword>
<keyword evidence="3" id="KW-0675">Receptor</keyword>
<reference evidence="3 4" key="1">
    <citation type="journal article" date="2014" name="Nat. Commun.">
        <title>Molecular traces of alternative social organization in a termite genome.</title>
        <authorList>
            <person name="Terrapon N."/>
            <person name="Li C."/>
            <person name="Robertson H.M."/>
            <person name="Ji L."/>
            <person name="Meng X."/>
            <person name="Booth W."/>
            <person name="Chen Z."/>
            <person name="Childers C.P."/>
            <person name="Glastad K.M."/>
            <person name="Gokhale K."/>
            <person name="Gowin J."/>
            <person name="Gronenberg W."/>
            <person name="Hermansen R.A."/>
            <person name="Hu H."/>
            <person name="Hunt B.G."/>
            <person name="Huylmans A.K."/>
            <person name="Khalil S.M."/>
            <person name="Mitchell R.D."/>
            <person name="Munoz-Torres M.C."/>
            <person name="Mustard J.A."/>
            <person name="Pan H."/>
            <person name="Reese J.T."/>
            <person name="Scharf M.E."/>
            <person name="Sun F."/>
            <person name="Vogel H."/>
            <person name="Xiao J."/>
            <person name="Yang W."/>
            <person name="Yang Z."/>
            <person name="Yang Z."/>
            <person name="Zhou J."/>
            <person name="Zhu J."/>
            <person name="Brent C.S."/>
            <person name="Elsik C.G."/>
            <person name="Goodisman M.A."/>
            <person name="Liberles D.A."/>
            <person name="Roe R.M."/>
            <person name="Vargo E.L."/>
            <person name="Vilcinskas A."/>
            <person name="Wang J."/>
            <person name="Bornberg-Bauer E."/>
            <person name="Korb J."/>
            <person name="Zhang G."/>
            <person name="Liebig J."/>
        </authorList>
    </citation>
    <scope>NUCLEOTIDE SEQUENCE [LARGE SCALE GENOMIC DNA]</scope>
    <source>
        <tissue evidence="3">Whole organism</tissue>
    </source>
</reference>
<evidence type="ECO:0000256" key="1">
    <source>
        <dbReference type="SAM" id="MobiDB-lite"/>
    </source>
</evidence>
<accession>A0A067RE37</accession>
<dbReference type="SUPFAM" id="SSF47986">
    <property type="entry name" value="DEATH domain"/>
    <property type="match status" value="1"/>
</dbReference>
<dbReference type="PROSITE" id="PS50017">
    <property type="entry name" value="DEATH_DOMAIN"/>
    <property type="match status" value="1"/>
</dbReference>
<dbReference type="GO" id="GO:0007165">
    <property type="term" value="P:signal transduction"/>
    <property type="evidence" value="ECO:0007669"/>
    <property type="project" value="InterPro"/>
</dbReference>
<dbReference type="EMBL" id="KK852527">
    <property type="protein sequence ID" value="KDR22027.1"/>
    <property type="molecule type" value="Genomic_DNA"/>
</dbReference>
<sequence length="244" mass="27612">MANQKHSTHSPEDLKTDSIPDAPREIINDQETDASHTLPPKEEIINEERKASQKSNNKTYLKLPKDLSFVTKKKSSPKSLPKSPKSKKEKKKASGVCPEPSTVVYQISNSNGIRIGPDVNLTIVQNSPSTKTQSAPKENRTIRGLQESKQQVTREHIRLVAPHVGEHWREVGRTLNLTDGRLEQIEQDHYKEGMREVVYQVLLEWIRVNASEARLGELTNALWKSAEYSAVKKLAEWAKESSLF</sequence>
<dbReference type="Gene3D" id="1.10.533.10">
    <property type="entry name" value="Death Domain, Fas"/>
    <property type="match status" value="1"/>
</dbReference>
<dbReference type="InterPro" id="IPR000488">
    <property type="entry name" value="Death_dom"/>
</dbReference>
<feature type="region of interest" description="Disordered" evidence="1">
    <location>
        <begin position="1"/>
        <end position="97"/>
    </location>
</feature>
<dbReference type="SMART" id="SM00005">
    <property type="entry name" value="DEATH"/>
    <property type="match status" value="1"/>
</dbReference>
<feature type="compositionally biased region" description="Polar residues" evidence="1">
    <location>
        <begin position="127"/>
        <end position="136"/>
    </location>
</feature>
<dbReference type="CDD" id="cd01670">
    <property type="entry name" value="Death"/>
    <property type="match status" value="1"/>
</dbReference>
<dbReference type="GO" id="GO:0016301">
    <property type="term" value="F:kinase activity"/>
    <property type="evidence" value="ECO:0007669"/>
    <property type="project" value="UniProtKB-KW"/>
</dbReference>
<feature type="compositionally biased region" description="Basic and acidic residues" evidence="1">
    <location>
        <begin position="9"/>
        <end position="27"/>
    </location>
</feature>
<dbReference type="AlphaFoldDB" id="A0A067RE37"/>
<dbReference type="STRING" id="136037.A0A067RE37"/>
<gene>
    <name evidence="3" type="ORF">L798_03051</name>
</gene>